<organism evidence="6 7">
    <name type="scientific">Taxus chinensis</name>
    <name type="common">Chinese yew</name>
    <name type="synonym">Taxus wallichiana var. chinensis</name>
    <dbReference type="NCBI Taxonomy" id="29808"/>
    <lineage>
        <taxon>Eukaryota</taxon>
        <taxon>Viridiplantae</taxon>
        <taxon>Streptophyta</taxon>
        <taxon>Embryophyta</taxon>
        <taxon>Tracheophyta</taxon>
        <taxon>Spermatophyta</taxon>
        <taxon>Pinopsida</taxon>
        <taxon>Pinidae</taxon>
        <taxon>Conifers II</taxon>
        <taxon>Cupressales</taxon>
        <taxon>Taxaceae</taxon>
        <taxon>Taxus</taxon>
    </lineage>
</organism>
<keyword evidence="1" id="KW-0479">Metal-binding</keyword>
<sequence length="64" mass="7127">FHPLEEFDEGKRSCRRRLAGHNKRRRKAQPEENGCRGLLSGHVNGAFKNLDIAGPCNCIVQAAP</sequence>
<evidence type="ECO:0000256" key="1">
    <source>
        <dbReference type="ARBA" id="ARBA00022723"/>
    </source>
</evidence>
<gene>
    <name evidence="6" type="ORF">KI387_006248</name>
</gene>
<feature type="non-terminal residue" evidence="6">
    <location>
        <position position="64"/>
    </location>
</feature>
<dbReference type="PANTHER" id="PTHR31251">
    <property type="entry name" value="SQUAMOSA PROMOTER-BINDING-LIKE PROTEIN 4"/>
    <property type="match status" value="1"/>
</dbReference>
<accession>A0AA38GSS6</accession>
<keyword evidence="7" id="KW-1185">Reference proteome</keyword>
<keyword evidence="3" id="KW-0862">Zinc</keyword>
<keyword evidence="2 4" id="KW-0863">Zinc-finger</keyword>
<dbReference type="Proteomes" id="UP000824469">
    <property type="component" value="Unassembled WGS sequence"/>
</dbReference>
<proteinExistence type="predicted"/>
<dbReference type="PROSITE" id="PS51141">
    <property type="entry name" value="ZF_SBP"/>
    <property type="match status" value="1"/>
</dbReference>
<evidence type="ECO:0000313" key="7">
    <source>
        <dbReference type="Proteomes" id="UP000824469"/>
    </source>
</evidence>
<comment type="caution">
    <text evidence="6">The sequence shown here is derived from an EMBL/GenBank/DDBJ whole genome shotgun (WGS) entry which is preliminary data.</text>
</comment>
<evidence type="ECO:0000256" key="4">
    <source>
        <dbReference type="PROSITE-ProRule" id="PRU00470"/>
    </source>
</evidence>
<dbReference type="AlphaFoldDB" id="A0AA38GSS6"/>
<dbReference type="SUPFAM" id="SSF103612">
    <property type="entry name" value="SBT domain"/>
    <property type="match status" value="1"/>
</dbReference>
<evidence type="ECO:0000256" key="3">
    <source>
        <dbReference type="ARBA" id="ARBA00022833"/>
    </source>
</evidence>
<dbReference type="GO" id="GO:0008270">
    <property type="term" value="F:zinc ion binding"/>
    <property type="evidence" value="ECO:0007669"/>
    <property type="project" value="UniProtKB-KW"/>
</dbReference>
<dbReference type="GO" id="GO:0005634">
    <property type="term" value="C:nucleus"/>
    <property type="evidence" value="ECO:0007669"/>
    <property type="project" value="InterPro"/>
</dbReference>
<dbReference type="InterPro" id="IPR004333">
    <property type="entry name" value="SBP_dom"/>
</dbReference>
<evidence type="ECO:0000313" key="6">
    <source>
        <dbReference type="EMBL" id="KAH9326070.1"/>
    </source>
</evidence>
<dbReference type="InterPro" id="IPR036893">
    <property type="entry name" value="SBP_sf"/>
</dbReference>
<dbReference type="EMBL" id="JAHRHJ020000002">
    <property type="protein sequence ID" value="KAH9326070.1"/>
    <property type="molecule type" value="Genomic_DNA"/>
</dbReference>
<feature type="domain" description="SBP-type" evidence="5">
    <location>
        <begin position="1"/>
        <end position="28"/>
    </location>
</feature>
<dbReference type="InterPro" id="IPR044817">
    <property type="entry name" value="SBP-like"/>
</dbReference>
<name>A0AA38GSS6_TAXCH</name>
<reference evidence="6 7" key="1">
    <citation type="journal article" date="2021" name="Nat. Plants">
        <title>The Taxus genome provides insights into paclitaxel biosynthesis.</title>
        <authorList>
            <person name="Xiong X."/>
            <person name="Gou J."/>
            <person name="Liao Q."/>
            <person name="Li Y."/>
            <person name="Zhou Q."/>
            <person name="Bi G."/>
            <person name="Li C."/>
            <person name="Du R."/>
            <person name="Wang X."/>
            <person name="Sun T."/>
            <person name="Guo L."/>
            <person name="Liang H."/>
            <person name="Lu P."/>
            <person name="Wu Y."/>
            <person name="Zhang Z."/>
            <person name="Ro D.K."/>
            <person name="Shang Y."/>
            <person name="Huang S."/>
            <person name="Yan J."/>
        </authorList>
    </citation>
    <scope>NUCLEOTIDE SEQUENCE [LARGE SCALE GENOMIC DNA]</scope>
    <source>
        <strain evidence="6">Ta-2019</strain>
    </source>
</reference>
<feature type="non-terminal residue" evidence="6">
    <location>
        <position position="1"/>
    </location>
</feature>
<dbReference type="GO" id="GO:0003677">
    <property type="term" value="F:DNA binding"/>
    <property type="evidence" value="ECO:0007669"/>
    <property type="project" value="InterPro"/>
</dbReference>
<dbReference type="PANTHER" id="PTHR31251:SF169">
    <property type="entry name" value="SQUAMOSA PROMOTER-BINDING-LIKE PROTEIN 8"/>
    <property type="match status" value="1"/>
</dbReference>
<dbReference type="Pfam" id="PF03110">
    <property type="entry name" value="SBP"/>
    <property type="match status" value="1"/>
</dbReference>
<protein>
    <recommendedName>
        <fullName evidence="5">SBP-type domain-containing protein</fullName>
    </recommendedName>
</protein>
<evidence type="ECO:0000259" key="5">
    <source>
        <dbReference type="PROSITE" id="PS51141"/>
    </source>
</evidence>
<evidence type="ECO:0000256" key="2">
    <source>
        <dbReference type="ARBA" id="ARBA00022771"/>
    </source>
</evidence>